<sequence length="678" mass="75657">MFLCKTKPTDKWLDAQCDGTAALHTLPSCMTLCDLKNDNYYQLVIVDVPMFDFDAKPKLKVYKGTNLISEQHLPGIPCGVESLYINDQEPRTPIIAVAVESSVLFYRNMKPYYKYTIPSMTIEPLEIDVWKKLPLERGDTLDALIDSLRTIEPSQMTLQTQELLSLPESERGGYIRTNAERKLERLSIITATDTIRRASNEAKAASCLLLATESGELLVLDTQAFVVLAQAKVGPFRGTPSMISASGQYDIDYRVVIATREGALYLLRKGWLAGQHIVKLEDPAAGLSLLPIDQTIVVVCMNQSLLCYSKKGKKLWTVKLPQPAVCMTPVCLPHLGINLVCVGLKGGLVQFYGQKRLVDQFYAPESVSALSFGRLGQEEHVLILVTIDGSLIVKILKRTAEFVTTDSPYDLKPSEEPPTGNLQIPKKTKIFVEQTLREKEHAATIHNAFQSELWRMRLTTARATVDVIHSADSNMSTVDVGLAPIKLAAEVLGLGPTFKLFLVLENISTRKEAADLNALIQADHRHYRVERPYVRLPLLVPGAPMRLDFRVTVTVDPADGLPPVDLTPENSYIKVLIFKTGQRLHHPNQHPFNMEQKFNESADKVKSFTKRPSDAELLELYALFKQATVGDNDTEKPGMFDLKGKAKWQAWADRKGTSKDAAMEAYIKLVEELTAKYA</sequence>
<dbReference type="InterPro" id="IPR056419">
    <property type="entry name" value="GAE_BBS1"/>
</dbReference>
<dbReference type="VEuPathDB" id="VectorBase:ADIR007239"/>
<dbReference type="Pfam" id="PF14779">
    <property type="entry name" value="BBS1"/>
    <property type="match status" value="1"/>
</dbReference>
<reference evidence="2" key="2">
    <citation type="submission" date="2020-05" db="UniProtKB">
        <authorList>
            <consortium name="EnsemblMetazoa"/>
        </authorList>
    </citation>
    <scope>IDENTIFICATION</scope>
    <source>
        <strain evidence="2">WRAIR2</strain>
    </source>
</reference>
<dbReference type="CDD" id="cd00435">
    <property type="entry name" value="ACBP"/>
    <property type="match status" value="1"/>
</dbReference>
<dbReference type="GO" id="GO:0005119">
    <property type="term" value="F:smoothened binding"/>
    <property type="evidence" value="ECO:0007669"/>
    <property type="project" value="TreeGrafter"/>
</dbReference>
<dbReference type="InterPro" id="IPR028784">
    <property type="entry name" value="BBS1"/>
</dbReference>
<accession>A0A182NHW6</accession>
<proteinExistence type="predicted"/>
<evidence type="ECO:0000259" key="1">
    <source>
        <dbReference type="PROSITE" id="PS51228"/>
    </source>
</evidence>
<dbReference type="GO" id="GO:0061512">
    <property type="term" value="P:protein localization to cilium"/>
    <property type="evidence" value="ECO:0007669"/>
    <property type="project" value="TreeGrafter"/>
</dbReference>
<dbReference type="InterPro" id="IPR014352">
    <property type="entry name" value="FERM/acyl-CoA-bd_prot_sf"/>
</dbReference>
<dbReference type="GO" id="GO:0000062">
    <property type="term" value="F:fatty-acyl-CoA binding"/>
    <property type="evidence" value="ECO:0007669"/>
    <property type="project" value="InterPro"/>
</dbReference>
<dbReference type="PANTHER" id="PTHR20870">
    <property type="entry name" value="BARDET-BIEDL SYNDROME 1 PROTEIN"/>
    <property type="match status" value="1"/>
</dbReference>
<dbReference type="InterPro" id="IPR035984">
    <property type="entry name" value="Acyl-CoA-binding_sf"/>
</dbReference>
<dbReference type="STRING" id="7168.A0A182NHW6"/>
<dbReference type="GO" id="GO:0005113">
    <property type="term" value="F:patched binding"/>
    <property type="evidence" value="ECO:0007669"/>
    <property type="project" value="TreeGrafter"/>
</dbReference>
<evidence type="ECO:0000313" key="2">
    <source>
        <dbReference type="EnsemblMetazoa" id="ADIR007239-PA"/>
    </source>
</evidence>
<feature type="domain" description="ACB" evidence="1">
    <location>
        <begin position="594"/>
        <end position="678"/>
    </location>
</feature>
<dbReference type="Pfam" id="PF23304">
    <property type="entry name" value="GAE_BBS1"/>
    <property type="match status" value="1"/>
</dbReference>
<dbReference type="PROSITE" id="PS51228">
    <property type="entry name" value="ACB_2"/>
    <property type="match status" value="1"/>
</dbReference>
<dbReference type="GO" id="GO:0034464">
    <property type="term" value="C:BBSome"/>
    <property type="evidence" value="ECO:0007669"/>
    <property type="project" value="InterPro"/>
</dbReference>
<dbReference type="PANTHER" id="PTHR20870:SF0">
    <property type="entry name" value="BARDET-BIEDL SYNDROME 1 PROTEIN"/>
    <property type="match status" value="1"/>
</dbReference>
<dbReference type="PROSITE" id="PS00880">
    <property type="entry name" value="ACB_1"/>
    <property type="match status" value="1"/>
</dbReference>
<reference evidence="3" key="1">
    <citation type="submission" date="2013-03" db="EMBL/GenBank/DDBJ databases">
        <title>The Genome Sequence of Anopheles dirus WRAIR2.</title>
        <authorList>
            <consortium name="The Broad Institute Genomics Platform"/>
            <person name="Neafsey D.E."/>
            <person name="Walton C."/>
            <person name="Walker B."/>
            <person name="Young S.K."/>
            <person name="Zeng Q."/>
            <person name="Gargeya S."/>
            <person name="Fitzgerald M."/>
            <person name="Haas B."/>
            <person name="Abouelleil A."/>
            <person name="Allen A.W."/>
            <person name="Alvarado L."/>
            <person name="Arachchi H.M."/>
            <person name="Berlin A.M."/>
            <person name="Chapman S.B."/>
            <person name="Gainer-Dewar J."/>
            <person name="Goldberg J."/>
            <person name="Griggs A."/>
            <person name="Gujja S."/>
            <person name="Hansen M."/>
            <person name="Howarth C."/>
            <person name="Imamovic A."/>
            <person name="Ireland A."/>
            <person name="Larimer J."/>
            <person name="McCowan C."/>
            <person name="Murphy C."/>
            <person name="Pearson M."/>
            <person name="Poon T.W."/>
            <person name="Priest M."/>
            <person name="Roberts A."/>
            <person name="Saif S."/>
            <person name="Shea T."/>
            <person name="Sisk P."/>
            <person name="Sykes S."/>
            <person name="Wortman J."/>
            <person name="Nusbaum C."/>
            <person name="Birren B."/>
        </authorList>
    </citation>
    <scope>NUCLEOTIDE SEQUENCE [LARGE SCALE GENOMIC DNA]</scope>
    <source>
        <strain evidence="3">WRAIR2</strain>
    </source>
</reference>
<keyword evidence="3" id="KW-1185">Reference proteome</keyword>
<protein>
    <recommendedName>
        <fullName evidence="1">ACB domain-containing protein</fullName>
    </recommendedName>
</protein>
<dbReference type="Proteomes" id="UP000075884">
    <property type="component" value="Unassembled WGS sequence"/>
</dbReference>
<dbReference type="GO" id="GO:0005930">
    <property type="term" value="C:axoneme"/>
    <property type="evidence" value="ECO:0007669"/>
    <property type="project" value="TreeGrafter"/>
</dbReference>
<dbReference type="SUPFAM" id="SSF50978">
    <property type="entry name" value="WD40 repeat-like"/>
    <property type="match status" value="1"/>
</dbReference>
<dbReference type="InterPro" id="IPR000582">
    <property type="entry name" value="Acyl-CoA-binding_protein"/>
</dbReference>
<dbReference type="SUPFAM" id="SSF47027">
    <property type="entry name" value="Acyl-CoA binding protein"/>
    <property type="match status" value="1"/>
</dbReference>
<dbReference type="InterPro" id="IPR022408">
    <property type="entry name" value="Acyl-CoA-binding_prot_CS"/>
</dbReference>
<dbReference type="GO" id="GO:1905515">
    <property type="term" value="P:non-motile cilium assembly"/>
    <property type="evidence" value="ECO:0007669"/>
    <property type="project" value="InterPro"/>
</dbReference>
<evidence type="ECO:0000313" key="3">
    <source>
        <dbReference type="Proteomes" id="UP000075884"/>
    </source>
</evidence>
<dbReference type="Gene3D" id="1.20.80.10">
    <property type="match status" value="1"/>
</dbReference>
<dbReference type="AlphaFoldDB" id="A0A182NHW6"/>
<dbReference type="Pfam" id="PF00887">
    <property type="entry name" value="ACBP"/>
    <property type="match status" value="1"/>
</dbReference>
<dbReference type="InterPro" id="IPR032728">
    <property type="entry name" value="BBS1_N"/>
</dbReference>
<organism evidence="2 3">
    <name type="scientific">Anopheles dirus</name>
    <dbReference type="NCBI Taxonomy" id="7168"/>
    <lineage>
        <taxon>Eukaryota</taxon>
        <taxon>Metazoa</taxon>
        <taxon>Ecdysozoa</taxon>
        <taxon>Arthropoda</taxon>
        <taxon>Hexapoda</taxon>
        <taxon>Insecta</taxon>
        <taxon>Pterygota</taxon>
        <taxon>Neoptera</taxon>
        <taxon>Endopterygota</taxon>
        <taxon>Diptera</taxon>
        <taxon>Nematocera</taxon>
        <taxon>Culicoidea</taxon>
        <taxon>Culicidae</taxon>
        <taxon>Anophelinae</taxon>
        <taxon>Anopheles</taxon>
    </lineage>
</organism>
<dbReference type="EnsemblMetazoa" id="ADIR007239-RA">
    <property type="protein sequence ID" value="ADIR007239-PA"/>
    <property type="gene ID" value="ADIR007239"/>
</dbReference>
<dbReference type="InterPro" id="IPR036322">
    <property type="entry name" value="WD40_repeat_dom_sf"/>
</dbReference>
<name>A0A182NHW6_9DIPT</name>
<dbReference type="PRINTS" id="PR00689">
    <property type="entry name" value="ACOABINDINGP"/>
</dbReference>
<dbReference type="GO" id="GO:0005813">
    <property type="term" value="C:centrosome"/>
    <property type="evidence" value="ECO:0007669"/>
    <property type="project" value="TreeGrafter"/>
</dbReference>